<evidence type="ECO:0000256" key="10">
    <source>
        <dbReference type="SAM" id="Phobius"/>
    </source>
</evidence>
<evidence type="ECO:0000256" key="5">
    <source>
        <dbReference type="ARBA" id="ARBA00022692"/>
    </source>
</evidence>
<evidence type="ECO:0000256" key="4">
    <source>
        <dbReference type="ARBA" id="ARBA00022519"/>
    </source>
</evidence>
<comment type="caution">
    <text evidence="11">The sequence shown here is derived from an EMBL/GenBank/DDBJ whole genome shotgun (WGS) entry which is preliminary data.</text>
</comment>
<dbReference type="PANTHER" id="PTHR32063">
    <property type="match status" value="1"/>
</dbReference>
<evidence type="ECO:0000256" key="3">
    <source>
        <dbReference type="ARBA" id="ARBA00022475"/>
    </source>
</evidence>
<keyword evidence="6 10" id="KW-1133">Transmembrane helix</keyword>
<dbReference type="PANTHER" id="PTHR32063:SF9">
    <property type="entry name" value="SIMILAR TO MULTIDRUG RESISTANCE PROTEIN MEXB"/>
    <property type="match status" value="1"/>
</dbReference>
<dbReference type="PRINTS" id="PR00702">
    <property type="entry name" value="ACRIFLAVINRP"/>
</dbReference>
<feature type="compositionally biased region" description="Pro residues" evidence="9">
    <location>
        <begin position="1158"/>
        <end position="1173"/>
    </location>
</feature>
<feature type="transmembrane region" description="Helical" evidence="10">
    <location>
        <begin position="1029"/>
        <end position="1049"/>
    </location>
</feature>
<dbReference type="FunFam" id="1.20.1640.10:FF:000001">
    <property type="entry name" value="Efflux pump membrane transporter"/>
    <property type="match status" value="1"/>
</dbReference>
<evidence type="ECO:0000256" key="9">
    <source>
        <dbReference type="SAM" id="MobiDB-lite"/>
    </source>
</evidence>
<evidence type="ECO:0000256" key="6">
    <source>
        <dbReference type="ARBA" id="ARBA00022989"/>
    </source>
</evidence>
<dbReference type="SUPFAM" id="SSF82866">
    <property type="entry name" value="Multidrug efflux transporter AcrB transmembrane domain"/>
    <property type="match status" value="2"/>
</dbReference>
<organism evidence="11 12">
    <name type="scientific">Thermogemmata fonticola</name>
    <dbReference type="NCBI Taxonomy" id="2755323"/>
    <lineage>
        <taxon>Bacteria</taxon>
        <taxon>Pseudomonadati</taxon>
        <taxon>Planctomycetota</taxon>
        <taxon>Planctomycetia</taxon>
        <taxon>Gemmatales</taxon>
        <taxon>Gemmataceae</taxon>
        <taxon>Thermogemmata</taxon>
    </lineage>
</organism>
<reference evidence="11 12" key="1">
    <citation type="submission" date="2020-07" db="EMBL/GenBank/DDBJ databases">
        <title>Thermogemmata thermophila gen. nov., sp. nov., a novel moderate thermophilic planctomycete from a Kamchatka hot spring.</title>
        <authorList>
            <person name="Elcheninov A.G."/>
            <person name="Podosokorskaya O.A."/>
            <person name="Kovaleva O.L."/>
            <person name="Novikov A."/>
            <person name="Bonch-Osmolovskaya E.A."/>
            <person name="Toshchakov S.V."/>
            <person name="Kublanov I.V."/>
        </authorList>
    </citation>
    <scope>NUCLEOTIDE SEQUENCE [LARGE SCALE GENOMIC DNA]</scope>
    <source>
        <strain evidence="11 12">2918</strain>
    </source>
</reference>
<sequence>MFARILHRPALAIVVSIIILFLGFLGIRTLPVEQFPSITPPTVEVAIAYPGASANVLVDSVLIPLEQSINGVQGMRYIVSDATSAGEATIRIYFEPGTDPDINVVNVQNRVNIVLNRLPPLVVREGILVSQVVPSMLMQINIYSTDPNVDQKFLYNFANVYVMPRLKRIQGMGLPRNLGNRAYAMRIWLNPDRMRAYNISTEDIMKAVAEQSVIGSPGRLGQATGKTSQSREYVLTYVGRYNQPQQYENIILRANPKGEILRLRDVATVELGSEFFDIYSDVDGHPAAAIVLKQAPGSNASEVIQRVKAELEQIKKESFPPGMEYQFVYDVSKFLDASIEQVLHTLLEAFVLVSLVVYLFLGDLRSTLIPTLAVPVSLVGTFFFIKLLGLSINLITLFAMVLAIGVVVDDAIVVVEAVHAKMAGKGLSPYRATMEVLHEISGAVIAITLVMTSVFVPVTFIPGPVGTFYRQFGITMATSIILSGLVALTLTPVLCAMILRPHAHSPAEHSPHSAEPSHHAAKPRRTLGRWVLYGLGVLVVSVPVAGLAYYLWGPIGFVLILLPLVRRQFDRFVETSTAGYATLLRQITTWRPLTITLIAAFSGGVVYLNRLLPSGFIPGEDQGTIYGILQTPPGSTLEYTNAKAHELQAIAREIEEVDSVTSLAGYEVLTEGRGSNAGTCIISLKPWSERRKTARQVMEELEEKCRSLTDVKIEFFEPPAVPGFGAAGGFAMRLLDMTNTMDYARLGQVTDTFMAALAKRPEIKSLFTFYTADYPQYEILINNDVAMQKGVTIAKALDTLNILIGSTYEQGFILFGQFYKVYVQASPEFRRFPEDLNNLFVKNDRGEMVPFSSFMQIRKKQGLNEITRYNLYPSAAIQGAPAPGYSSGQAIQAIREVAAEVLPRGYGIGWEGIAYDESRKGNEDVYIILIVVTFVYLVLVGQYESFFLPLAVILSLPIGVLGAFGLLYVRGLANDVYSQIGLVMLVGLLGKNAILIVEFAVQRRREGLSLLDAAVEGGRVRFRPIQMTSFAFIAGLIPLVFSTGAGAIGNRTIGTTGVGGMLMGTVIGVLVIPGLYYIFAKIADGRKLLRDESDDPVSEIFERQPLPPYQEGDFTTPAAHRAGAPPLGLAASVPLASASSSPPAAPTELPLADEVEGEPPPHPPSRPSSPPLP</sequence>
<dbReference type="AlphaFoldDB" id="A0A7V8VG16"/>
<protein>
    <submittedName>
        <fullName evidence="11">Efflux RND transporter permease subunit</fullName>
    </submittedName>
</protein>
<feature type="transmembrane region" description="Helical" evidence="10">
    <location>
        <begin position="980"/>
        <end position="1001"/>
    </location>
</feature>
<feature type="region of interest" description="Disordered" evidence="9">
    <location>
        <begin position="1101"/>
        <end position="1173"/>
    </location>
</feature>
<keyword evidence="8" id="KW-0175">Coiled coil</keyword>
<dbReference type="InterPro" id="IPR001036">
    <property type="entry name" value="Acrflvin-R"/>
</dbReference>
<dbReference type="InterPro" id="IPR027463">
    <property type="entry name" value="AcrB_DN_DC_subdom"/>
</dbReference>
<feature type="transmembrane region" description="Helical" evidence="10">
    <location>
        <begin position="394"/>
        <end position="415"/>
    </location>
</feature>
<feature type="transmembrane region" description="Helical" evidence="10">
    <location>
        <begin position="436"/>
        <end position="460"/>
    </location>
</feature>
<dbReference type="SUPFAM" id="SSF82693">
    <property type="entry name" value="Multidrug efflux transporter AcrB pore domain, PN1, PN2, PC1 and PC2 subdomains"/>
    <property type="match status" value="4"/>
</dbReference>
<dbReference type="Gene3D" id="3.30.70.1440">
    <property type="entry name" value="Multidrug efflux transporter AcrB pore domain"/>
    <property type="match status" value="2"/>
</dbReference>
<feature type="transmembrane region" description="Helical" evidence="10">
    <location>
        <begin position="368"/>
        <end position="388"/>
    </location>
</feature>
<accession>A0A7V8VG16</accession>
<evidence type="ECO:0000256" key="8">
    <source>
        <dbReference type="SAM" id="Coils"/>
    </source>
</evidence>
<evidence type="ECO:0000313" key="12">
    <source>
        <dbReference type="Proteomes" id="UP000542342"/>
    </source>
</evidence>
<evidence type="ECO:0000313" key="11">
    <source>
        <dbReference type="EMBL" id="MBA2227375.1"/>
    </source>
</evidence>
<feature type="coiled-coil region" evidence="8">
    <location>
        <begin position="684"/>
        <end position="711"/>
    </location>
</feature>
<feature type="transmembrane region" description="Helical" evidence="10">
    <location>
        <begin position="472"/>
        <end position="499"/>
    </location>
</feature>
<dbReference type="Pfam" id="PF00873">
    <property type="entry name" value="ACR_tran"/>
    <property type="match status" value="1"/>
</dbReference>
<evidence type="ECO:0000256" key="2">
    <source>
        <dbReference type="ARBA" id="ARBA00022448"/>
    </source>
</evidence>
<evidence type="ECO:0000256" key="1">
    <source>
        <dbReference type="ARBA" id="ARBA00004429"/>
    </source>
</evidence>
<dbReference type="Gene3D" id="3.30.2090.10">
    <property type="entry name" value="Multidrug efflux transporter AcrB TolC docking domain, DN and DC subdomains"/>
    <property type="match status" value="1"/>
</dbReference>
<feature type="transmembrane region" description="Helical" evidence="10">
    <location>
        <begin position="530"/>
        <end position="552"/>
    </location>
</feature>
<dbReference type="RefSeq" id="WP_194539234.1">
    <property type="nucleotide sequence ID" value="NZ_JACEFB010000013.1"/>
</dbReference>
<comment type="subcellular location">
    <subcellularLocation>
        <location evidence="1">Cell inner membrane</location>
        <topology evidence="1">Multi-pass membrane protein</topology>
    </subcellularLocation>
</comment>
<keyword evidence="4" id="KW-0997">Cell inner membrane</keyword>
<dbReference type="Gene3D" id="3.30.70.1320">
    <property type="entry name" value="Multidrug efflux transporter AcrB pore domain like"/>
    <property type="match status" value="1"/>
</dbReference>
<feature type="transmembrane region" description="Helical" evidence="10">
    <location>
        <begin position="342"/>
        <end position="361"/>
    </location>
</feature>
<feature type="transmembrane region" description="Helical" evidence="10">
    <location>
        <begin position="925"/>
        <end position="941"/>
    </location>
</feature>
<dbReference type="EMBL" id="JACEFB010000013">
    <property type="protein sequence ID" value="MBA2227375.1"/>
    <property type="molecule type" value="Genomic_DNA"/>
</dbReference>
<feature type="compositionally biased region" description="Low complexity" evidence="9">
    <location>
        <begin position="1117"/>
        <end position="1150"/>
    </location>
</feature>
<name>A0A7V8VG16_9BACT</name>
<keyword evidence="7 10" id="KW-0472">Membrane</keyword>
<dbReference type="GO" id="GO:0005886">
    <property type="term" value="C:plasma membrane"/>
    <property type="evidence" value="ECO:0007669"/>
    <property type="project" value="UniProtKB-SubCell"/>
</dbReference>
<dbReference type="Gene3D" id="1.20.1640.10">
    <property type="entry name" value="Multidrug efflux transporter AcrB transmembrane domain"/>
    <property type="match status" value="3"/>
</dbReference>
<evidence type="ECO:0000256" key="7">
    <source>
        <dbReference type="ARBA" id="ARBA00023136"/>
    </source>
</evidence>
<feature type="transmembrane region" description="Helical" evidence="10">
    <location>
        <begin position="1061"/>
        <end position="1080"/>
    </location>
</feature>
<dbReference type="GO" id="GO:0042910">
    <property type="term" value="F:xenobiotic transmembrane transporter activity"/>
    <property type="evidence" value="ECO:0007669"/>
    <property type="project" value="TreeGrafter"/>
</dbReference>
<dbReference type="Proteomes" id="UP000542342">
    <property type="component" value="Unassembled WGS sequence"/>
</dbReference>
<feature type="transmembrane region" description="Helical" evidence="10">
    <location>
        <begin position="946"/>
        <end position="968"/>
    </location>
</feature>
<dbReference type="SUPFAM" id="SSF82714">
    <property type="entry name" value="Multidrug efflux transporter AcrB TolC docking domain, DN and DC subdomains"/>
    <property type="match status" value="2"/>
</dbReference>
<gene>
    <name evidence="11" type="ORF">H0921_14545</name>
</gene>
<keyword evidence="2" id="KW-0813">Transport</keyword>
<keyword evidence="5 10" id="KW-0812">Transmembrane</keyword>
<proteinExistence type="predicted"/>
<keyword evidence="12" id="KW-1185">Reference proteome</keyword>
<keyword evidence="3" id="KW-1003">Cell membrane</keyword>
<dbReference type="Gene3D" id="3.30.70.1430">
    <property type="entry name" value="Multidrug efflux transporter AcrB pore domain"/>
    <property type="match status" value="2"/>
</dbReference>